<evidence type="ECO:0000313" key="3">
    <source>
        <dbReference type="Proteomes" id="UP001390339"/>
    </source>
</evidence>
<feature type="region of interest" description="Disordered" evidence="1">
    <location>
        <begin position="76"/>
        <end position="95"/>
    </location>
</feature>
<evidence type="ECO:0000256" key="1">
    <source>
        <dbReference type="SAM" id="MobiDB-lite"/>
    </source>
</evidence>
<dbReference type="EMBL" id="JAPCWZ010000007">
    <property type="protein sequence ID" value="KAK8855329.1"/>
    <property type="molecule type" value="Genomic_DNA"/>
</dbReference>
<gene>
    <name evidence="2" type="ORF">PGQ11_011241</name>
</gene>
<name>A0ABR2HZ36_9PEZI</name>
<protein>
    <submittedName>
        <fullName evidence="2">Uncharacterized protein</fullName>
    </submittedName>
</protein>
<keyword evidence="3" id="KW-1185">Reference proteome</keyword>
<reference evidence="2 3" key="1">
    <citation type="journal article" date="2024" name="IMA Fungus">
        <title>Apiospora arundinis, a panoply of carbohydrate-active enzymes and secondary metabolites.</title>
        <authorList>
            <person name="Sorensen T."/>
            <person name="Petersen C."/>
            <person name="Muurmann A.T."/>
            <person name="Christiansen J.V."/>
            <person name="Brundto M.L."/>
            <person name="Overgaard C.K."/>
            <person name="Boysen A.T."/>
            <person name="Wollenberg R.D."/>
            <person name="Larsen T.O."/>
            <person name="Sorensen J.L."/>
            <person name="Nielsen K.L."/>
            <person name="Sondergaard T.E."/>
        </authorList>
    </citation>
    <scope>NUCLEOTIDE SEQUENCE [LARGE SCALE GENOMIC DNA]</scope>
    <source>
        <strain evidence="2 3">AAU 773</strain>
    </source>
</reference>
<evidence type="ECO:0000313" key="2">
    <source>
        <dbReference type="EMBL" id="KAK8855329.1"/>
    </source>
</evidence>
<feature type="region of interest" description="Disordered" evidence="1">
    <location>
        <begin position="38"/>
        <end position="64"/>
    </location>
</feature>
<accession>A0ABR2HZ36</accession>
<sequence>MRFLSKFKYKLGPSKTRCGDPTGSAWQWAPPTLAFARSPSTDTAPTVPTVSHPDAVETTPTGTTRAHRRYPLRTMLYGEPSPQTPASGLKHTRSSSIENDTDYQTYLATASGADAVPPIGHLSPDLAKFMVEQLQEKREEKQCHVIFHGKDIKFRAQAEKLGKVFVWCNGVHGEGSLECAAVRGPGVVRRRDPSAGT</sequence>
<dbReference type="Proteomes" id="UP001390339">
    <property type="component" value="Unassembled WGS sequence"/>
</dbReference>
<organism evidence="2 3">
    <name type="scientific">Apiospora arundinis</name>
    <dbReference type="NCBI Taxonomy" id="335852"/>
    <lineage>
        <taxon>Eukaryota</taxon>
        <taxon>Fungi</taxon>
        <taxon>Dikarya</taxon>
        <taxon>Ascomycota</taxon>
        <taxon>Pezizomycotina</taxon>
        <taxon>Sordariomycetes</taxon>
        <taxon>Xylariomycetidae</taxon>
        <taxon>Amphisphaeriales</taxon>
        <taxon>Apiosporaceae</taxon>
        <taxon>Apiospora</taxon>
    </lineage>
</organism>
<proteinExistence type="predicted"/>
<feature type="compositionally biased region" description="Polar residues" evidence="1">
    <location>
        <begin position="38"/>
        <end position="49"/>
    </location>
</feature>
<comment type="caution">
    <text evidence="2">The sequence shown here is derived from an EMBL/GenBank/DDBJ whole genome shotgun (WGS) entry which is preliminary data.</text>
</comment>